<protein>
    <recommendedName>
        <fullName evidence="7">Zn(2)-C6 fungal-type domain-containing protein</fullName>
    </recommendedName>
</protein>
<evidence type="ECO:0000256" key="6">
    <source>
        <dbReference type="SAM" id="MobiDB-lite"/>
    </source>
</evidence>
<keyword evidence="2" id="KW-0805">Transcription regulation</keyword>
<evidence type="ECO:0000256" key="1">
    <source>
        <dbReference type="ARBA" id="ARBA00022723"/>
    </source>
</evidence>
<dbReference type="SMART" id="SM00066">
    <property type="entry name" value="GAL4"/>
    <property type="match status" value="1"/>
</dbReference>
<feature type="domain" description="Zn(2)-C6 fungal-type" evidence="7">
    <location>
        <begin position="9"/>
        <end position="38"/>
    </location>
</feature>
<proteinExistence type="predicted"/>
<dbReference type="SUPFAM" id="SSF57701">
    <property type="entry name" value="Zn2/Cys6 DNA-binding domain"/>
    <property type="match status" value="1"/>
</dbReference>
<feature type="region of interest" description="Disordered" evidence="6">
    <location>
        <begin position="488"/>
        <end position="516"/>
    </location>
</feature>
<feature type="region of interest" description="Disordered" evidence="6">
    <location>
        <begin position="649"/>
        <end position="684"/>
    </location>
</feature>
<name>A0A9W9R0N2_PENBR</name>
<evidence type="ECO:0000256" key="4">
    <source>
        <dbReference type="ARBA" id="ARBA00023163"/>
    </source>
</evidence>
<dbReference type="InterPro" id="IPR001138">
    <property type="entry name" value="Zn2Cys6_DnaBD"/>
</dbReference>
<evidence type="ECO:0000256" key="2">
    <source>
        <dbReference type="ARBA" id="ARBA00023015"/>
    </source>
</evidence>
<evidence type="ECO:0000259" key="7">
    <source>
        <dbReference type="PROSITE" id="PS50048"/>
    </source>
</evidence>
<keyword evidence="4" id="KW-0804">Transcription</keyword>
<dbReference type="GO" id="GO:0008270">
    <property type="term" value="F:zinc ion binding"/>
    <property type="evidence" value="ECO:0007669"/>
    <property type="project" value="InterPro"/>
</dbReference>
<evidence type="ECO:0000313" key="8">
    <source>
        <dbReference type="EMBL" id="KAJ5351543.1"/>
    </source>
</evidence>
<reference evidence="8" key="1">
    <citation type="submission" date="2022-12" db="EMBL/GenBank/DDBJ databases">
        <authorList>
            <person name="Petersen C."/>
        </authorList>
    </citation>
    <scope>NUCLEOTIDE SEQUENCE</scope>
    <source>
        <strain evidence="8">IBT 35673</strain>
    </source>
</reference>
<dbReference type="Gene3D" id="4.10.240.10">
    <property type="entry name" value="Zn(2)-C6 fungal-type DNA-binding domain"/>
    <property type="match status" value="1"/>
</dbReference>
<dbReference type="PANTHER" id="PTHR46910:SF23">
    <property type="entry name" value="THIAMINE REPRESSIBLE GENES REGULATORY PROTEIN THI1"/>
    <property type="match status" value="1"/>
</dbReference>
<dbReference type="PANTHER" id="PTHR46910">
    <property type="entry name" value="TRANSCRIPTION FACTOR PDR1"/>
    <property type="match status" value="1"/>
</dbReference>
<gene>
    <name evidence="8" type="ORF">N7452_000517</name>
</gene>
<keyword evidence="1" id="KW-0479">Metal-binding</keyword>
<sequence length="739" mass="83212">MDRKRAARACDECRRLKEKCEGGSPCRRCSHFQRPCEFKGLAPRNREFRQYIPKSHLNGRREREKSRSKYMERILKQTIEGIALDTKNLARLADALEADNGDRTTVIPEAKDGEAQHIDDEACTMVPVGDTTTHFSGEFSYWNFSMRVKNHIESQIQEPGNHDPDPASNFPRARQLRSGNHLSTAISSCPPRHIAGFLVKTFFKYAETHYFFVEEAWLHERLDLLYNDPHNFNNKGNEVTICILLTIFAIGTQYAHLESLGQDSDRGSRSTFSEDDVGAAFYQQAIRLLPEIIEISSLESVQACLLFGYYALPVDASGLGFIYINLAMRLGMQNGMHRKCKNEAFSRTMIETRNPYVLERKISIFHGRPLSVMRSDVDANTPLYQGLNPEDCPGNITRCCISVQLVQFLEDFFHEINILRNCHKNEASKIISRLVTRKVTLTNWWNSLSKDAVDGDSQGKHVRSIMHLRLEYCLVRMFVGRQFLLKQDTPTSNTSSPANADLVDDGNSRITDGAQKSGREDLIDDCIQAATEALEICQQVRDSGIGLARASYIEYSSCRASLLVLIAYSIQNFSERFRKALCGGLDMIREMSAAGESARSEVSLIESLERALARLHTGLQSSHPGSAQSLPISDYEAFKNWGSHLTERNADSSQLPADLRSGQHDDATFPSRQQSSFASEHNGPGNSNMYILDAFDPLVEMSIFGAENVSPSAAWPTYTEAQVLEHFITNPQYVTHQET</sequence>
<organism evidence="8 9">
    <name type="scientific">Penicillium brevicompactum</name>
    <dbReference type="NCBI Taxonomy" id="5074"/>
    <lineage>
        <taxon>Eukaryota</taxon>
        <taxon>Fungi</taxon>
        <taxon>Dikarya</taxon>
        <taxon>Ascomycota</taxon>
        <taxon>Pezizomycotina</taxon>
        <taxon>Eurotiomycetes</taxon>
        <taxon>Eurotiomycetidae</taxon>
        <taxon>Eurotiales</taxon>
        <taxon>Aspergillaceae</taxon>
        <taxon>Penicillium</taxon>
    </lineage>
</organism>
<accession>A0A9W9R0N2</accession>
<dbReference type="PROSITE" id="PS50048">
    <property type="entry name" value="ZN2_CY6_FUNGAL_2"/>
    <property type="match status" value="1"/>
</dbReference>
<feature type="compositionally biased region" description="Polar residues" evidence="6">
    <location>
        <begin position="488"/>
        <end position="498"/>
    </location>
</feature>
<dbReference type="Pfam" id="PF04082">
    <property type="entry name" value="Fungal_trans"/>
    <property type="match status" value="1"/>
</dbReference>
<dbReference type="GO" id="GO:0006351">
    <property type="term" value="P:DNA-templated transcription"/>
    <property type="evidence" value="ECO:0007669"/>
    <property type="project" value="InterPro"/>
</dbReference>
<dbReference type="Proteomes" id="UP001147695">
    <property type="component" value="Unassembled WGS sequence"/>
</dbReference>
<dbReference type="GO" id="GO:0003677">
    <property type="term" value="F:DNA binding"/>
    <property type="evidence" value="ECO:0007669"/>
    <property type="project" value="UniProtKB-KW"/>
</dbReference>
<evidence type="ECO:0000313" key="9">
    <source>
        <dbReference type="Proteomes" id="UP001147695"/>
    </source>
</evidence>
<keyword evidence="5" id="KW-0539">Nucleus</keyword>
<feature type="compositionally biased region" description="Polar residues" evidence="6">
    <location>
        <begin position="670"/>
        <end position="684"/>
    </location>
</feature>
<dbReference type="Pfam" id="PF00172">
    <property type="entry name" value="Zn_clus"/>
    <property type="match status" value="1"/>
</dbReference>
<dbReference type="InterPro" id="IPR036864">
    <property type="entry name" value="Zn2-C6_fun-type_DNA-bd_sf"/>
</dbReference>
<dbReference type="AlphaFoldDB" id="A0A9W9R0N2"/>
<reference evidence="8" key="2">
    <citation type="journal article" date="2023" name="IMA Fungus">
        <title>Comparative genomic study of the Penicillium genus elucidates a diverse pangenome and 15 lateral gene transfer events.</title>
        <authorList>
            <person name="Petersen C."/>
            <person name="Sorensen T."/>
            <person name="Nielsen M.R."/>
            <person name="Sondergaard T.E."/>
            <person name="Sorensen J.L."/>
            <person name="Fitzpatrick D.A."/>
            <person name="Frisvad J.C."/>
            <person name="Nielsen K.L."/>
        </authorList>
    </citation>
    <scope>NUCLEOTIDE SEQUENCE</scope>
    <source>
        <strain evidence="8">IBT 35673</strain>
    </source>
</reference>
<dbReference type="InterPro" id="IPR007219">
    <property type="entry name" value="XnlR_reg_dom"/>
</dbReference>
<keyword evidence="3" id="KW-0238">DNA-binding</keyword>
<dbReference type="GO" id="GO:0000981">
    <property type="term" value="F:DNA-binding transcription factor activity, RNA polymerase II-specific"/>
    <property type="evidence" value="ECO:0007669"/>
    <property type="project" value="InterPro"/>
</dbReference>
<dbReference type="CDD" id="cd00067">
    <property type="entry name" value="GAL4"/>
    <property type="match status" value="1"/>
</dbReference>
<dbReference type="InterPro" id="IPR050987">
    <property type="entry name" value="AtrR-like"/>
</dbReference>
<evidence type="ECO:0000256" key="5">
    <source>
        <dbReference type="ARBA" id="ARBA00023242"/>
    </source>
</evidence>
<comment type="caution">
    <text evidence="8">The sequence shown here is derived from an EMBL/GenBank/DDBJ whole genome shotgun (WGS) entry which is preliminary data.</text>
</comment>
<dbReference type="CDD" id="cd12148">
    <property type="entry name" value="fungal_TF_MHR"/>
    <property type="match status" value="1"/>
</dbReference>
<dbReference type="PROSITE" id="PS00463">
    <property type="entry name" value="ZN2_CY6_FUNGAL_1"/>
    <property type="match status" value="1"/>
</dbReference>
<evidence type="ECO:0000256" key="3">
    <source>
        <dbReference type="ARBA" id="ARBA00023125"/>
    </source>
</evidence>
<dbReference type="EMBL" id="JAPZBQ010000001">
    <property type="protein sequence ID" value="KAJ5351543.1"/>
    <property type="molecule type" value="Genomic_DNA"/>
</dbReference>